<feature type="transmembrane region" description="Helical" evidence="8">
    <location>
        <begin position="281"/>
        <end position="302"/>
    </location>
</feature>
<evidence type="ECO:0000256" key="5">
    <source>
        <dbReference type="ARBA" id="ARBA00022692"/>
    </source>
</evidence>
<dbReference type="InterPro" id="IPR004688">
    <property type="entry name" value="Ni/Co_transpt"/>
</dbReference>
<dbReference type="PANTHER" id="PTHR31611:SF0">
    <property type="entry name" value="HIGH-AFFINITY NICKEL TRANSPORT PROTEIN NIC1"/>
    <property type="match status" value="1"/>
</dbReference>
<feature type="transmembrane region" description="Helical" evidence="8">
    <location>
        <begin position="322"/>
        <end position="342"/>
    </location>
</feature>
<keyword evidence="10" id="KW-1185">Reference proteome</keyword>
<evidence type="ECO:0000313" key="10">
    <source>
        <dbReference type="Proteomes" id="UP001209654"/>
    </source>
</evidence>
<feature type="transmembrane region" description="Helical" evidence="8">
    <location>
        <begin position="203"/>
        <end position="225"/>
    </location>
</feature>
<feature type="transmembrane region" description="Helical" evidence="8">
    <location>
        <begin position="25"/>
        <end position="45"/>
    </location>
</feature>
<reference evidence="9 10" key="1">
    <citation type="journal article" date="2023" name="Int. J. Syst. Evol. Microbiol.">
        <title>Arthrobacter mangrovi sp. nov., an actinobacterium isolated from the rhizosphere of a mangrove.</title>
        <authorList>
            <person name="Hamada M."/>
            <person name="Saitou S."/>
            <person name="Enomoto N."/>
            <person name="Nanri K."/>
            <person name="Hidaka K."/>
            <person name="Miura T."/>
            <person name="Tamura T."/>
        </authorList>
    </citation>
    <scope>NUCLEOTIDE SEQUENCE [LARGE SCALE GENOMIC DNA]</scope>
    <source>
        <strain evidence="9 10">NBRC 112813</strain>
    </source>
</reference>
<feature type="transmembrane region" description="Helical" evidence="8">
    <location>
        <begin position="237"/>
        <end position="260"/>
    </location>
</feature>
<evidence type="ECO:0000256" key="7">
    <source>
        <dbReference type="ARBA" id="ARBA00023136"/>
    </source>
</evidence>
<protein>
    <recommendedName>
        <fullName evidence="8">Nickel/cobalt efflux system</fullName>
    </recommendedName>
</protein>
<evidence type="ECO:0000256" key="2">
    <source>
        <dbReference type="ARBA" id="ARBA00010892"/>
    </source>
</evidence>
<dbReference type="Proteomes" id="UP001209654">
    <property type="component" value="Unassembled WGS sequence"/>
</dbReference>
<sequence>MNALPFSPSRLSYLEREQLPLSRRIAATFGAVGLLHLACLGLLAYSFTADASPLALGMFFSAYLAGVKHSYDWDHIAAIDNSSRKFAAQGRSPVSVGFAFSLGHSSIVLVAGILVVSGAAVMATVLDDGSPVNTALGLTGAIVSATFLLAIGVFNGAAFRRAANVFQRVRAGEHVTAEELRPQGLVARLLDKPLSRINRPRDIYVLGFLFGLGFDTATTIAFLLLTASAALAGVSPLALMALPLGFTAAMTLCDTANGLAMMKMYRTAISDPEKKIGFNMVVTGLSSFSALFIAAVTIAGLLHSAGLADPVTSWLGELDLGHAGLILVAVFLTVWGVARLAWRRRPALG</sequence>
<name>A0ABQ5MUJ0_9MICC</name>
<keyword evidence="7 8" id="KW-0472">Membrane</keyword>
<evidence type="ECO:0000256" key="1">
    <source>
        <dbReference type="ARBA" id="ARBA00004127"/>
    </source>
</evidence>
<organism evidence="9 10">
    <name type="scientific">Arthrobacter mangrovi</name>
    <dbReference type="NCBI Taxonomy" id="2966350"/>
    <lineage>
        <taxon>Bacteria</taxon>
        <taxon>Bacillati</taxon>
        <taxon>Actinomycetota</taxon>
        <taxon>Actinomycetes</taxon>
        <taxon>Micrococcales</taxon>
        <taxon>Micrococcaceae</taxon>
        <taxon>Arthrobacter</taxon>
    </lineage>
</organism>
<keyword evidence="3 8" id="KW-0813">Transport</keyword>
<dbReference type="PANTHER" id="PTHR31611">
    <property type="entry name" value="HIGH-AFFINITY NICKEL TRANSPORT PROTEIN NIC1"/>
    <property type="match status" value="1"/>
</dbReference>
<comment type="similarity">
    <text evidence="2 8">Belongs to the NiCoT transporter (TC 2.A.52) family.</text>
</comment>
<evidence type="ECO:0000256" key="8">
    <source>
        <dbReference type="RuleBase" id="RU362101"/>
    </source>
</evidence>
<evidence type="ECO:0000256" key="3">
    <source>
        <dbReference type="ARBA" id="ARBA00022448"/>
    </source>
</evidence>
<evidence type="ECO:0000256" key="4">
    <source>
        <dbReference type="ARBA" id="ARBA00022596"/>
    </source>
</evidence>
<keyword evidence="4" id="KW-0533">Nickel</keyword>
<feature type="transmembrane region" description="Helical" evidence="8">
    <location>
        <begin position="135"/>
        <end position="158"/>
    </location>
</feature>
<evidence type="ECO:0000256" key="6">
    <source>
        <dbReference type="ARBA" id="ARBA00022989"/>
    </source>
</evidence>
<dbReference type="InterPro" id="IPR011541">
    <property type="entry name" value="Ni/Co_transpt_high_affinity"/>
</dbReference>
<evidence type="ECO:0000313" key="9">
    <source>
        <dbReference type="EMBL" id="GLB67662.1"/>
    </source>
</evidence>
<accession>A0ABQ5MUJ0</accession>
<proteinExistence type="inferred from homology"/>
<dbReference type="EMBL" id="BRVS01000008">
    <property type="protein sequence ID" value="GLB67662.1"/>
    <property type="molecule type" value="Genomic_DNA"/>
</dbReference>
<feature type="transmembrane region" description="Helical" evidence="8">
    <location>
        <begin position="92"/>
        <end position="123"/>
    </location>
</feature>
<comment type="subcellular location">
    <subcellularLocation>
        <location evidence="8">Cell membrane</location>
        <topology evidence="8">Multi-pass membrane protein</topology>
    </subcellularLocation>
    <subcellularLocation>
        <location evidence="1">Endomembrane system</location>
        <topology evidence="1">Multi-pass membrane protein</topology>
    </subcellularLocation>
</comment>
<dbReference type="RefSeq" id="WP_264795769.1">
    <property type="nucleotide sequence ID" value="NZ_BRVS01000008.1"/>
</dbReference>
<comment type="caution">
    <text evidence="9">The sequence shown here is derived from an EMBL/GenBank/DDBJ whole genome shotgun (WGS) entry which is preliminary data.</text>
</comment>
<dbReference type="Pfam" id="PF03824">
    <property type="entry name" value="NicO"/>
    <property type="match status" value="1"/>
</dbReference>
<keyword evidence="6 8" id="KW-1133">Transmembrane helix</keyword>
<keyword evidence="5 8" id="KW-0812">Transmembrane</keyword>
<gene>
    <name evidence="9" type="primary">nicT</name>
    <name evidence="9" type="ORF">AHIS1636_21020</name>
</gene>